<keyword evidence="5" id="KW-1185">Reference proteome</keyword>
<protein>
    <recommendedName>
        <fullName evidence="3">Nephrocystin 3-like N-terminal domain-containing protein</fullName>
    </recommendedName>
</protein>
<dbReference type="AlphaFoldDB" id="A0A135U8D7"/>
<dbReference type="OrthoDB" id="5086500at2759"/>
<feature type="domain" description="Nephrocystin 3-like N-terminal" evidence="3">
    <location>
        <begin position="230"/>
        <end position="388"/>
    </location>
</feature>
<evidence type="ECO:0000313" key="5">
    <source>
        <dbReference type="Proteomes" id="UP000070054"/>
    </source>
</evidence>
<evidence type="ECO:0000259" key="3">
    <source>
        <dbReference type="Pfam" id="PF24883"/>
    </source>
</evidence>
<dbReference type="InterPro" id="IPR027417">
    <property type="entry name" value="P-loop_NTPase"/>
</dbReference>
<keyword evidence="1" id="KW-0677">Repeat</keyword>
<dbReference type="Proteomes" id="UP000070054">
    <property type="component" value="Unassembled WGS sequence"/>
</dbReference>
<dbReference type="Gene3D" id="3.40.50.300">
    <property type="entry name" value="P-loop containing nucleotide triphosphate hydrolases"/>
    <property type="match status" value="1"/>
</dbReference>
<dbReference type="Pfam" id="PF24883">
    <property type="entry name" value="NPHP3_N"/>
    <property type="match status" value="1"/>
</dbReference>
<dbReference type="InterPro" id="IPR056884">
    <property type="entry name" value="NPHP3-like_N"/>
</dbReference>
<accession>A0A135U8D7</accession>
<dbReference type="PANTHER" id="PTHR10039">
    <property type="entry name" value="AMELOGENIN"/>
    <property type="match status" value="1"/>
</dbReference>
<dbReference type="PANTHER" id="PTHR10039:SF5">
    <property type="entry name" value="NACHT DOMAIN-CONTAINING PROTEIN"/>
    <property type="match status" value="1"/>
</dbReference>
<feature type="region of interest" description="Disordered" evidence="2">
    <location>
        <begin position="187"/>
        <end position="206"/>
    </location>
</feature>
<dbReference type="EMBL" id="JEMN01000779">
    <property type="protein sequence ID" value="KXH56647.1"/>
    <property type="molecule type" value="Genomic_DNA"/>
</dbReference>
<sequence>MSGLEALGLACNIFQVISFGRETASLIKRVYRDGTVDDVLEANAKDLAQLAAHSIDANLRQFLHQYQQGDRDTSDLISAELFRIRNHVTHESQKATAQIKSMVDQQSAQLDQAIKESNQEISTAMIASSLDRDLDARRRCFLASLKFSGMNERRNQVNESCKDTFQWIFANDTGCLEDSYHRSNLTKPGIRGSGRDDISQNGASDWRDASTKQNYTTVQNYGIRWDSNIDWLKCDSSIFWCSGKPGSGKSTLMRYIISDARTRSALKVWGTNPLVVSHFFWRPGTLMQQSIRGMFCSLLHQPLTDELSALDRSMSNIPTSGQKDSEIDWTAKELQTLFFNTIQQYNRPIYFFLDGIDEVRPEDGVLRLLEITHNLCTIPNVKICASSRPEYIIEKYLGDGRHPVIRLQDLTAKDLRLYAERHNKFPPGFKIRSCCGPQFHRYYH</sequence>
<proteinExistence type="predicted"/>
<reference evidence="4 5" key="1">
    <citation type="submission" date="2014-02" db="EMBL/GenBank/DDBJ databases">
        <title>The genome sequence of Colletotrichum nymphaeae SA-01.</title>
        <authorList>
            <person name="Baroncelli R."/>
            <person name="Thon M.R."/>
        </authorList>
    </citation>
    <scope>NUCLEOTIDE SEQUENCE [LARGE SCALE GENOMIC DNA]</scope>
    <source>
        <strain evidence="4 5">SA-01</strain>
    </source>
</reference>
<gene>
    <name evidence="4" type="ORF">CNYM01_06541</name>
</gene>
<dbReference type="SUPFAM" id="SSF52540">
    <property type="entry name" value="P-loop containing nucleoside triphosphate hydrolases"/>
    <property type="match status" value="1"/>
</dbReference>
<name>A0A135U8D7_9PEZI</name>
<evidence type="ECO:0000256" key="1">
    <source>
        <dbReference type="ARBA" id="ARBA00022737"/>
    </source>
</evidence>
<evidence type="ECO:0000256" key="2">
    <source>
        <dbReference type="SAM" id="MobiDB-lite"/>
    </source>
</evidence>
<comment type="caution">
    <text evidence="4">The sequence shown here is derived from an EMBL/GenBank/DDBJ whole genome shotgun (WGS) entry which is preliminary data.</text>
</comment>
<organism evidence="4 5">
    <name type="scientific">Colletotrichum nymphaeae SA-01</name>
    <dbReference type="NCBI Taxonomy" id="1460502"/>
    <lineage>
        <taxon>Eukaryota</taxon>
        <taxon>Fungi</taxon>
        <taxon>Dikarya</taxon>
        <taxon>Ascomycota</taxon>
        <taxon>Pezizomycotina</taxon>
        <taxon>Sordariomycetes</taxon>
        <taxon>Hypocreomycetidae</taxon>
        <taxon>Glomerellales</taxon>
        <taxon>Glomerellaceae</taxon>
        <taxon>Colletotrichum</taxon>
        <taxon>Colletotrichum acutatum species complex</taxon>
    </lineage>
</organism>
<evidence type="ECO:0000313" key="4">
    <source>
        <dbReference type="EMBL" id="KXH56647.1"/>
    </source>
</evidence>